<reference evidence="1" key="1">
    <citation type="submission" date="2023-11" db="EMBL/GenBank/DDBJ databases">
        <authorList>
            <person name="De Vega J J."/>
            <person name="De Vega J J."/>
        </authorList>
    </citation>
    <scope>NUCLEOTIDE SEQUENCE</scope>
</reference>
<name>A0AAD2Q2M2_9AGAR</name>
<comment type="caution">
    <text evidence="1">The sequence shown here is derived from an EMBL/GenBank/DDBJ whole genome shotgun (WGS) entry which is preliminary data.</text>
</comment>
<sequence length="69" mass="8132">MRSKSTRDERPERIEKKFKVRPTYVVFDFPNLKGHGNLISTEFPGLMLVEPQHIIAANRERKEKRLVVP</sequence>
<evidence type="ECO:0000313" key="1">
    <source>
        <dbReference type="EMBL" id="CAK5269258.1"/>
    </source>
</evidence>
<proteinExistence type="predicted"/>
<organism evidence="1 2">
    <name type="scientific">Mycena citricolor</name>
    <dbReference type="NCBI Taxonomy" id="2018698"/>
    <lineage>
        <taxon>Eukaryota</taxon>
        <taxon>Fungi</taxon>
        <taxon>Dikarya</taxon>
        <taxon>Basidiomycota</taxon>
        <taxon>Agaricomycotina</taxon>
        <taxon>Agaricomycetes</taxon>
        <taxon>Agaricomycetidae</taxon>
        <taxon>Agaricales</taxon>
        <taxon>Marasmiineae</taxon>
        <taxon>Mycenaceae</taxon>
        <taxon>Mycena</taxon>
    </lineage>
</organism>
<gene>
    <name evidence="1" type="ORF">MYCIT1_LOCUS12851</name>
</gene>
<keyword evidence="2" id="KW-1185">Reference proteome</keyword>
<evidence type="ECO:0000313" key="2">
    <source>
        <dbReference type="Proteomes" id="UP001295794"/>
    </source>
</evidence>
<accession>A0AAD2Q2M2</accession>
<dbReference type="Proteomes" id="UP001295794">
    <property type="component" value="Unassembled WGS sequence"/>
</dbReference>
<dbReference type="EMBL" id="CAVNYO010000144">
    <property type="protein sequence ID" value="CAK5269258.1"/>
    <property type="molecule type" value="Genomic_DNA"/>
</dbReference>
<protein>
    <submittedName>
        <fullName evidence="1">Uncharacterized protein</fullName>
    </submittedName>
</protein>
<dbReference type="AlphaFoldDB" id="A0AAD2Q2M2"/>